<accession>A0A0S2TEI5</accession>
<name>A0A0S2TEI5_9GAMM</name>
<evidence type="ECO:0000313" key="2">
    <source>
        <dbReference type="EMBL" id="ALP53563.1"/>
    </source>
</evidence>
<gene>
    <name evidence="2" type="ORF">Tel_10675</name>
</gene>
<protein>
    <recommendedName>
        <fullName evidence="1">Aminoglycoside phosphotransferase domain-containing protein</fullName>
    </recommendedName>
</protein>
<organism evidence="2 3">
    <name type="scientific">Candidatus Tenderia electrophaga</name>
    <dbReference type="NCBI Taxonomy" id="1748243"/>
    <lineage>
        <taxon>Bacteria</taxon>
        <taxon>Pseudomonadati</taxon>
        <taxon>Pseudomonadota</taxon>
        <taxon>Gammaproteobacteria</taxon>
        <taxon>Candidatus Tenderiales</taxon>
        <taxon>Candidatus Tenderiaceae</taxon>
        <taxon>Candidatus Tenderia</taxon>
    </lineage>
</organism>
<dbReference type="InterPro" id="IPR011009">
    <property type="entry name" value="Kinase-like_dom_sf"/>
</dbReference>
<keyword evidence="3" id="KW-1185">Reference proteome</keyword>
<evidence type="ECO:0000313" key="3">
    <source>
        <dbReference type="Proteomes" id="UP000055136"/>
    </source>
</evidence>
<feature type="domain" description="Aminoglycoside phosphotransferase" evidence="1">
    <location>
        <begin position="59"/>
        <end position="285"/>
    </location>
</feature>
<sequence>MSANTLISALQDPARYDHATGKIKLFETHISWVLLTGDYVYKIKKPLDLGFLDFSSLAQRHRYCQQELELNRRLAPELYLGVVKISGSARHPRINGPGEAIEYAVKMRQFDPDMQFDSLLQRQALTTQHIDALADRIAAFHQGIETAPADSRYGTAPAVWQPMQDNFDQIEQRLQDRADRDRLERLRQWSRQRFDSLQTAISARKRNGFVRNCHGDMHLANIAWVNDAVTIFDCIEFNDEFRWIDVISEIAFTTMDLVDRERPDLAARLLDRYLQHTGDYGGLRLLRLYQVYRALVRAKVAIIRHSQGDISAQESAQALAQYRDYARLAESLTATTPIRLYITHGVSGAGKTTLSQPLLEQFGMIRLRSDVERKRLFGLAAQDESDSDTGAGIYTSSASEHTYARLQALATEVIHAGYNVIVDATFLKRMQRRMFQGLARQLAVPFVILHFHADESLLRRWIRERLAAGQDASEADVQVLEHQLNNQEPLIEGEADHIIAIDSGRDDAAESLLYAVKRLP</sequence>
<proteinExistence type="predicted"/>
<dbReference type="PANTHER" id="PTHR43883">
    <property type="entry name" value="SLR0207 PROTEIN"/>
    <property type="match status" value="1"/>
</dbReference>
<dbReference type="Proteomes" id="UP000055136">
    <property type="component" value="Chromosome"/>
</dbReference>
<dbReference type="Gene3D" id="3.40.50.300">
    <property type="entry name" value="P-loop containing nucleotide triphosphate hydrolases"/>
    <property type="match status" value="1"/>
</dbReference>
<dbReference type="InterPro" id="IPR027417">
    <property type="entry name" value="P-loop_NTPase"/>
</dbReference>
<dbReference type="AlphaFoldDB" id="A0A0S2TEI5"/>
<dbReference type="PANTHER" id="PTHR43883:SF1">
    <property type="entry name" value="GLUCONOKINASE"/>
    <property type="match status" value="1"/>
</dbReference>
<dbReference type="SUPFAM" id="SSF52540">
    <property type="entry name" value="P-loop containing nucleoside triphosphate hydrolases"/>
    <property type="match status" value="1"/>
</dbReference>
<dbReference type="EMBL" id="CP013099">
    <property type="protein sequence ID" value="ALP53563.1"/>
    <property type="molecule type" value="Genomic_DNA"/>
</dbReference>
<dbReference type="Pfam" id="PF13671">
    <property type="entry name" value="AAA_33"/>
    <property type="match status" value="1"/>
</dbReference>
<dbReference type="InterPro" id="IPR052732">
    <property type="entry name" value="Cell-binding_unc_protein"/>
</dbReference>
<reference evidence="2" key="1">
    <citation type="submission" date="2015-10" db="EMBL/GenBank/DDBJ databases">
        <title>Description of Candidatus Tenderia electrophaga gen. nov, sp. nov., an Uncultivated Electroautotroph from a Biocathode Enrichment.</title>
        <authorList>
            <person name="Eddie B.J."/>
            <person name="Malanoski A.P."/>
            <person name="Wang Z."/>
            <person name="Hall R.J."/>
            <person name="Oh S.D."/>
            <person name="Heiner C."/>
            <person name="Lin B."/>
            <person name="Strycharz-Glaven S.M."/>
        </authorList>
    </citation>
    <scope>NUCLEOTIDE SEQUENCE [LARGE SCALE GENOMIC DNA]</scope>
    <source>
        <strain evidence="2">NRL1</strain>
    </source>
</reference>
<dbReference type="Pfam" id="PF01636">
    <property type="entry name" value="APH"/>
    <property type="match status" value="1"/>
</dbReference>
<dbReference type="Gene3D" id="3.90.1200.10">
    <property type="match status" value="1"/>
</dbReference>
<dbReference type="SUPFAM" id="SSF56112">
    <property type="entry name" value="Protein kinase-like (PK-like)"/>
    <property type="match status" value="1"/>
</dbReference>
<evidence type="ECO:0000259" key="1">
    <source>
        <dbReference type="Pfam" id="PF01636"/>
    </source>
</evidence>
<dbReference type="KEGG" id="tee:Tel_10675"/>
<dbReference type="STRING" id="1748243.Tel_10675"/>
<dbReference type="InterPro" id="IPR002575">
    <property type="entry name" value="Aminoglycoside_PTrfase"/>
</dbReference>